<protein>
    <submittedName>
        <fullName evidence="5">BTAD domain-containing putative transcriptional regulator</fullName>
    </submittedName>
</protein>
<gene>
    <name evidence="5" type="ORF">ACFPYJ_15440</name>
</gene>
<keyword evidence="6" id="KW-1185">Reference proteome</keyword>
<keyword evidence="2" id="KW-0804">Transcription</keyword>
<dbReference type="SUPFAM" id="SSF46894">
    <property type="entry name" value="C-terminal effector domain of the bipartite response regulators"/>
    <property type="match status" value="1"/>
</dbReference>
<dbReference type="InterPro" id="IPR036388">
    <property type="entry name" value="WH-like_DNA-bd_sf"/>
</dbReference>
<evidence type="ECO:0000256" key="2">
    <source>
        <dbReference type="ARBA" id="ARBA00023163"/>
    </source>
</evidence>
<dbReference type="Gene3D" id="1.25.40.10">
    <property type="entry name" value="Tetratricopeptide repeat domain"/>
    <property type="match status" value="1"/>
</dbReference>
<feature type="domain" description="Bacterial transcriptional activator" evidence="4">
    <location>
        <begin position="449"/>
        <end position="585"/>
    </location>
</feature>
<dbReference type="SUPFAM" id="SSF48452">
    <property type="entry name" value="TPR-like"/>
    <property type="match status" value="1"/>
</dbReference>
<evidence type="ECO:0000313" key="6">
    <source>
        <dbReference type="Proteomes" id="UP001596047"/>
    </source>
</evidence>
<dbReference type="Pfam" id="PF03704">
    <property type="entry name" value="BTAD"/>
    <property type="match status" value="1"/>
</dbReference>
<dbReference type="EMBL" id="JBHSOW010000057">
    <property type="protein sequence ID" value="MFC5650489.1"/>
    <property type="molecule type" value="Genomic_DNA"/>
</dbReference>
<dbReference type="PANTHER" id="PTHR35807">
    <property type="entry name" value="TRANSCRIPTIONAL REGULATOR REDD-RELATED"/>
    <property type="match status" value="1"/>
</dbReference>
<keyword evidence="1" id="KW-0805">Transcription regulation</keyword>
<sequence>MKQNNHLTTNQDKWLQEVLALEQAILDGHMPSAEQLLVVPSEIRMKSPLLLRAECENGLLDGQLMETQQLLKAALKGFAAQADEASMLAMMGMLSLLYEQVGDRQESQPLLALLGQEWNRTPEFCSGFVPWALARAAANGSPQGNDGTGRAEALFFQAAERFRQESKPIWTGFVLLDHMLFNPVPVQAQDWLLLTNWLKRHAGDQQYSDAVYDILTNPNPTIQTCDELPLRYAYLCKAIILDAGDELVPESLSGDIEVQMYAAASKIKRNLAEGAYAEAANGIELLERYHQLVVTPAARQALQVLKRDYNQLTGQSEKSNVTAKAAQKEKKRSGGTKAQTAAATVRWQVMLINGIRFEATNGKVAEPVWKRRKAGELFIYLLLQPGYKANREQVIERVFGEGEASKRSNQLYVTLHDLRQALKELGLSEDLVYAKRGVIGIEENSFDGIDAETFLTLSRVGDQLWTDDWEAACRLYEEAMPLYGQLGTELPYAEWLERIREQLLDRQTTMLKRLAMYHMERRDDARAEQRIAEWIALRPDQENAYETMIRHCLNLGRRAEAISWYRRLEKICREELGIEPLEEIRLLVWK</sequence>
<dbReference type="InterPro" id="IPR051677">
    <property type="entry name" value="AfsR-DnrI-RedD_regulator"/>
</dbReference>
<dbReference type="InterPro" id="IPR016032">
    <property type="entry name" value="Sig_transdc_resp-reg_C-effctor"/>
</dbReference>
<name>A0ABW0W052_9BACL</name>
<dbReference type="RefSeq" id="WP_379189049.1">
    <property type="nucleotide sequence ID" value="NZ_JBHSOW010000057.1"/>
</dbReference>
<feature type="region of interest" description="Disordered" evidence="3">
    <location>
        <begin position="316"/>
        <end position="339"/>
    </location>
</feature>
<evidence type="ECO:0000259" key="4">
    <source>
        <dbReference type="SMART" id="SM01043"/>
    </source>
</evidence>
<reference evidence="6" key="1">
    <citation type="journal article" date="2019" name="Int. J. Syst. Evol. Microbiol.">
        <title>The Global Catalogue of Microorganisms (GCM) 10K type strain sequencing project: providing services to taxonomists for standard genome sequencing and annotation.</title>
        <authorList>
            <consortium name="The Broad Institute Genomics Platform"/>
            <consortium name="The Broad Institute Genome Sequencing Center for Infectious Disease"/>
            <person name="Wu L."/>
            <person name="Ma J."/>
        </authorList>
    </citation>
    <scope>NUCLEOTIDE SEQUENCE [LARGE SCALE GENOMIC DNA]</scope>
    <source>
        <strain evidence="6">CGMCC 1.3240</strain>
    </source>
</reference>
<accession>A0ABW0W052</accession>
<dbReference type="Gene3D" id="1.10.10.10">
    <property type="entry name" value="Winged helix-like DNA-binding domain superfamily/Winged helix DNA-binding domain"/>
    <property type="match status" value="1"/>
</dbReference>
<evidence type="ECO:0000313" key="5">
    <source>
        <dbReference type="EMBL" id="MFC5650489.1"/>
    </source>
</evidence>
<comment type="caution">
    <text evidence="5">The sequence shown here is derived from an EMBL/GenBank/DDBJ whole genome shotgun (WGS) entry which is preliminary data.</text>
</comment>
<dbReference type="SMART" id="SM01043">
    <property type="entry name" value="BTAD"/>
    <property type="match status" value="1"/>
</dbReference>
<organism evidence="5 6">
    <name type="scientific">Paenibacillus solisilvae</name>
    <dbReference type="NCBI Taxonomy" id="2486751"/>
    <lineage>
        <taxon>Bacteria</taxon>
        <taxon>Bacillati</taxon>
        <taxon>Bacillota</taxon>
        <taxon>Bacilli</taxon>
        <taxon>Bacillales</taxon>
        <taxon>Paenibacillaceae</taxon>
        <taxon>Paenibacillus</taxon>
    </lineage>
</organism>
<evidence type="ECO:0000256" key="1">
    <source>
        <dbReference type="ARBA" id="ARBA00023015"/>
    </source>
</evidence>
<evidence type="ECO:0000256" key="3">
    <source>
        <dbReference type="SAM" id="MobiDB-lite"/>
    </source>
</evidence>
<dbReference type="InterPro" id="IPR011990">
    <property type="entry name" value="TPR-like_helical_dom_sf"/>
</dbReference>
<proteinExistence type="predicted"/>
<dbReference type="Proteomes" id="UP001596047">
    <property type="component" value="Unassembled WGS sequence"/>
</dbReference>
<dbReference type="InterPro" id="IPR005158">
    <property type="entry name" value="BTAD"/>
</dbReference>